<dbReference type="SUPFAM" id="SSF82649">
    <property type="entry name" value="SufE/NifU"/>
    <property type="match status" value="1"/>
</dbReference>
<evidence type="ECO:0000313" key="4">
    <source>
        <dbReference type="Proteomes" id="UP000521379"/>
    </source>
</evidence>
<protein>
    <submittedName>
        <fullName evidence="3">SufE family protein</fullName>
    </submittedName>
</protein>
<dbReference type="AlphaFoldDB" id="A0A846TIG3"/>
<dbReference type="Gene3D" id="3.90.1010.10">
    <property type="match status" value="1"/>
</dbReference>
<dbReference type="EMBL" id="JAAVUN010000003">
    <property type="protein sequence ID" value="NKE08948.1"/>
    <property type="molecule type" value="Genomic_DNA"/>
</dbReference>
<gene>
    <name evidence="3" type="ORF">GTW58_03075</name>
</gene>
<name>A0A846TIG3_9MICC</name>
<evidence type="ECO:0000313" key="3">
    <source>
        <dbReference type="EMBL" id="NKE08948.1"/>
    </source>
</evidence>
<organism evidence="3 4">
    <name type="scientific">Kocuria subflava</name>
    <dbReference type="NCBI Taxonomy" id="1736139"/>
    <lineage>
        <taxon>Bacteria</taxon>
        <taxon>Bacillati</taxon>
        <taxon>Actinomycetota</taxon>
        <taxon>Actinomycetes</taxon>
        <taxon>Micrococcales</taxon>
        <taxon>Micrococcaceae</taxon>
        <taxon>Kocuria</taxon>
    </lineage>
</organism>
<dbReference type="RefSeq" id="WP_047692027.1">
    <property type="nucleotide sequence ID" value="NZ_JAAVUN010000003.1"/>
</dbReference>
<evidence type="ECO:0000256" key="1">
    <source>
        <dbReference type="ARBA" id="ARBA00010282"/>
    </source>
</evidence>
<reference evidence="3 4" key="1">
    <citation type="submission" date="2020-02" db="EMBL/GenBank/DDBJ databases">
        <authorList>
            <person name="Sun Q."/>
        </authorList>
    </citation>
    <scope>NUCLEOTIDE SEQUENCE [LARGE SCALE GENOMIC DNA]</scope>
    <source>
        <strain evidence="3 4">YIM 13062</strain>
    </source>
</reference>
<feature type="domain" description="Fe-S metabolism associated" evidence="2">
    <location>
        <begin position="18"/>
        <end position="149"/>
    </location>
</feature>
<dbReference type="InterPro" id="IPR003808">
    <property type="entry name" value="Fe-S_metab-assoc_dom"/>
</dbReference>
<comment type="caution">
    <text evidence="3">The sequence shown here is derived from an EMBL/GenBank/DDBJ whole genome shotgun (WGS) entry which is preliminary data.</text>
</comment>
<proteinExistence type="inferred from homology"/>
<sequence>MSAQDTTDLPASVAELVEDFHAVPQQDRLQLLLEFSRQLPALPERYGEHPEALEQVVECQSPLFLTVEWEDQAATGEDSTPVRLFFSAPMEAPTTRGFASILHEGLDGLTASQIAELPADLTERFALTQLVSPLRMRGMSAMLERIRRQVAQLPRTTD</sequence>
<dbReference type="Proteomes" id="UP000521379">
    <property type="component" value="Unassembled WGS sequence"/>
</dbReference>
<accession>A0A846TIG3</accession>
<dbReference type="PANTHER" id="PTHR43597:SF5">
    <property type="entry name" value="SUFE-LIKE PROTEIN 2, CHLOROPLASTIC"/>
    <property type="match status" value="1"/>
</dbReference>
<keyword evidence="4" id="KW-1185">Reference proteome</keyword>
<dbReference type="PANTHER" id="PTHR43597">
    <property type="entry name" value="SULFUR ACCEPTOR PROTEIN CSDE"/>
    <property type="match status" value="1"/>
</dbReference>
<comment type="similarity">
    <text evidence="1">Belongs to the SufE family.</text>
</comment>
<dbReference type="Pfam" id="PF02657">
    <property type="entry name" value="SufE"/>
    <property type="match status" value="1"/>
</dbReference>
<evidence type="ECO:0000259" key="2">
    <source>
        <dbReference type="Pfam" id="PF02657"/>
    </source>
</evidence>